<comment type="caution">
    <text evidence="1">The sequence shown here is derived from an EMBL/GenBank/DDBJ whole genome shotgun (WGS) entry which is preliminary data.</text>
</comment>
<dbReference type="EMBL" id="JANEYG010000052">
    <property type="protein sequence ID" value="KAJ8915597.1"/>
    <property type="molecule type" value="Genomic_DNA"/>
</dbReference>
<name>A0AAV8VN35_9CUCU</name>
<protein>
    <submittedName>
        <fullName evidence="1">Uncharacterized protein</fullName>
    </submittedName>
</protein>
<organism evidence="1 2">
    <name type="scientific">Exocentrus adspersus</name>
    <dbReference type="NCBI Taxonomy" id="1586481"/>
    <lineage>
        <taxon>Eukaryota</taxon>
        <taxon>Metazoa</taxon>
        <taxon>Ecdysozoa</taxon>
        <taxon>Arthropoda</taxon>
        <taxon>Hexapoda</taxon>
        <taxon>Insecta</taxon>
        <taxon>Pterygota</taxon>
        <taxon>Neoptera</taxon>
        <taxon>Endopterygota</taxon>
        <taxon>Coleoptera</taxon>
        <taxon>Polyphaga</taxon>
        <taxon>Cucujiformia</taxon>
        <taxon>Chrysomeloidea</taxon>
        <taxon>Cerambycidae</taxon>
        <taxon>Lamiinae</taxon>
        <taxon>Acanthocinini</taxon>
        <taxon>Exocentrus</taxon>
    </lineage>
</organism>
<sequence length="87" mass="10044">MTKTRTTPLHSQPDGMVENFLRTAVNEKQTNWDTSSVLFGAELRLPIDLISERPKGEEDVDNYLSHLQDRLRLTHAEVIKPEVETRK</sequence>
<dbReference type="Proteomes" id="UP001159042">
    <property type="component" value="Unassembled WGS sequence"/>
</dbReference>
<dbReference type="AlphaFoldDB" id="A0AAV8VN35"/>
<evidence type="ECO:0000313" key="1">
    <source>
        <dbReference type="EMBL" id="KAJ8915597.1"/>
    </source>
</evidence>
<keyword evidence="2" id="KW-1185">Reference proteome</keyword>
<reference evidence="1 2" key="1">
    <citation type="journal article" date="2023" name="Insect Mol. Biol.">
        <title>Genome sequencing provides insights into the evolution of gene families encoding plant cell wall-degrading enzymes in longhorned beetles.</title>
        <authorList>
            <person name="Shin N.R."/>
            <person name="Okamura Y."/>
            <person name="Kirsch R."/>
            <person name="Pauchet Y."/>
        </authorList>
    </citation>
    <scope>NUCLEOTIDE SEQUENCE [LARGE SCALE GENOMIC DNA]</scope>
    <source>
        <strain evidence="1">EAD_L_NR</strain>
    </source>
</reference>
<evidence type="ECO:0000313" key="2">
    <source>
        <dbReference type="Proteomes" id="UP001159042"/>
    </source>
</evidence>
<proteinExistence type="predicted"/>
<accession>A0AAV8VN35</accession>
<gene>
    <name evidence="1" type="ORF">NQ315_012482</name>
</gene>